<dbReference type="EMBL" id="SRLO01000061">
    <property type="protein sequence ID" value="TNN79745.1"/>
    <property type="molecule type" value="Genomic_DNA"/>
</dbReference>
<dbReference type="AlphaFoldDB" id="A0A4Z2IPC0"/>
<accession>A0A4Z2IPC0</accession>
<name>A0A4Z2IPC0_9TELE</name>
<sequence>METPQLHLHLLYKYVAVGRLIRVQQLDQVGMVQSLKESHLLQHLLPKQQLLVNVLCCDAWHLTPLLWVECMDCSLVEEQVLMRSMSLLWEELR</sequence>
<gene>
    <name evidence="1" type="ORF">EYF80_009978</name>
</gene>
<reference evidence="1 2" key="1">
    <citation type="submission" date="2019-03" db="EMBL/GenBank/DDBJ databases">
        <title>First draft genome of Liparis tanakae, snailfish: a comprehensive survey of snailfish specific genes.</title>
        <authorList>
            <person name="Kim W."/>
            <person name="Song I."/>
            <person name="Jeong J.-H."/>
            <person name="Kim D."/>
            <person name="Kim S."/>
            <person name="Ryu S."/>
            <person name="Song J.Y."/>
            <person name="Lee S.K."/>
        </authorList>
    </citation>
    <scope>NUCLEOTIDE SEQUENCE [LARGE SCALE GENOMIC DNA]</scope>
    <source>
        <tissue evidence="1">Muscle</tissue>
    </source>
</reference>
<protein>
    <submittedName>
        <fullName evidence="1">Uncharacterized protein</fullName>
    </submittedName>
</protein>
<proteinExistence type="predicted"/>
<comment type="caution">
    <text evidence="1">The sequence shown here is derived from an EMBL/GenBank/DDBJ whole genome shotgun (WGS) entry which is preliminary data.</text>
</comment>
<organism evidence="1 2">
    <name type="scientific">Liparis tanakae</name>
    <name type="common">Tanaka's snailfish</name>
    <dbReference type="NCBI Taxonomy" id="230148"/>
    <lineage>
        <taxon>Eukaryota</taxon>
        <taxon>Metazoa</taxon>
        <taxon>Chordata</taxon>
        <taxon>Craniata</taxon>
        <taxon>Vertebrata</taxon>
        <taxon>Euteleostomi</taxon>
        <taxon>Actinopterygii</taxon>
        <taxon>Neopterygii</taxon>
        <taxon>Teleostei</taxon>
        <taxon>Neoteleostei</taxon>
        <taxon>Acanthomorphata</taxon>
        <taxon>Eupercaria</taxon>
        <taxon>Perciformes</taxon>
        <taxon>Cottioidei</taxon>
        <taxon>Cottales</taxon>
        <taxon>Liparidae</taxon>
        <taxon>Liparis</taxon>
    </lineage>
</organism>
<dbReference type="Proteomes" id="UP000314294">
    <property type="component" value="Unassembled WGS sequence"/>
</dbReference>
<evidence type="ECO:0000313" key="1">
    <source>
        <dbReference type="EMBL" id="TNN79745.1"/>
    </source>
</evidence>
<keyword evidence="2" id="KW-1185">Reference proteome</keyword>
<evidence type="ECO:0000313" key="2">
    <source>
        <dbReference type="Proteomes" id="UP000314294"/>
    </source>
</evidence>